<protein>
    <recommendedName>
        <fullName evidence="3">Endonuclease/exonuclease/phosphatase domain-containing protein</fullName>
    </recommendedName>
</protein>
<dbReference type="InterPro" id="IPR036691">
    <property type="entry name" value="Endo/exonu/phosph_ase_sf"/>
</dbReference>
<keyword evidence="2" id="KW-1185">Reference proteome</keyword>
<dbReference type="SUPFAM" id="SSF56219">
    <property type="entry name" value="DNase I-like"/>
    <property type="match status" value="1"/>
</dbReference>
<organism evidence="1 2">
    <name type="scientific">Canna indica</name>
    <name type="common">Indian-shot</name>
    <dbReference type="NCBI Taxonomy" id="4628"/>
    <lineage>
        <taxon>Eukaryota</taxon>
        <taxon>Viridiplantae</taxon>
        <taxon>Streptophyta</taxon>
        <taxon>Embryophyta</taxon>
        <taxon>Tracheophyta</taxon>
        <taxon>Spermatophyta</taxon>
        <taxon>Magnoliopsida</taxon>
        <taxon>Liliopsida</taxon>
        <taxon>Zingiberales</taxon>
        <taxon>Cannaceae</taxon>
        <taxon>Canna</taxon>
    </lineage>
</organism>
<accession>A0AAQ3L4K1</accession>
<reference evidence="1 2" key="1">
    <citation type="submission" date="2023-10" db="EMBL/GenBank/DDBJ databases">
        <title>Chromosome-scale genome assembly provides insights into flower coloration mechanisms of Canna indica.</title>
        <authorList>
            <person name="Li C."/>
        </authorList>
    </citation>
    <scope>NUCLEOTIDE SEQUENCE [LARGE SCALE GENOMIC DNA]</scope>
    <source>
        <tissue evidence="1">Flower</tissue>
    </source>
</reference>
<dbReference type="EMBL" id="CP136898">
    <property type="protein sequence ID" value="WOL20727.1"/>
    <property type="molecule type" value="Genomic_DNA"/>
</dbReference>
<name>A0AAQ3L4K1_9LILI</name>
<dbReference type="Gene3D" id="3.60.10.10">
    <property type="entry name" value="Endonuclease/exonuclease/phosphatase"/>
    <property type="match status" value="1"/>
</dbReference>
<sequence>MKDHILFLIRTYSIKVLSIQESHLDSSKGLSFVKGLGRNWDGYVHSSEGASGGLILAWNSDFVLANILSSSFDIIHAILKIDNLEPFLFSNIYASTNPSLRNTLWNSLSNIDLSPFPWLIFRDFNCILNQEDKIGGSPFSNTHAINCFRDFITNSNLTDLGFSGPAHTWTNNRKGPSRILIRLDRAFSNPAWLHFFGNSFVKHLAKPTSDHCLILISTPNSKSSSCKLENLLENTLNDIHSLEYLDSTSPLDDSHLTILRALYNKANALQK</sequence>
<dbReference type="PANTHER" id="PTHR33710:SF77">
    <property type="entry name" value="DNASE I-LIKE SUPERFAMILY PROTEIN"/>
    <property type="match status" value="1"/>
</dbReference>
<dbReference type="AlphaFoldDB" id="A0AAQ3L4K1"/>
<evidence type="ECO:0000313" key="1">
    <source>
        <dbReference type="EMBL" id="WOL20727.1"/>
    </source>
</evidence>
<proteinExistence type="predicted"/>
<dbReference type="PANTHER" id="PTHR33710">
    <property type="entry name" value="BNAC02G09200D PROTEIN"/>
    <property type="match status" value="1"/>
</dbReference>
<evidence type="ECO:0008006" key="3">
    <source>
        <dbReference type="Google" id="ProtNLM"/>
    </source>
</evidence>
<dbReference type="Proteomes" id="UP001327560">
    <property type="component" value="Chromosome 9"/>
</dbReference>
<gene>
    <name evidence="1" type="ORF">Cni_G29533</name>
</gene>
<evidence type="ECO:0000313" key="2">
    <source>
        <dbReference type="Proteomes" id="UP001327560"/>
    </source>
</evidence>